<organism evidence="2 3">
    <name type="scientific">Massariosphaeria phaeospora</name>
    <dbReference type="NCBI Taxonomy" id="100035"/>
    <lineage>
        <taxon>Eukaryota</taxon>
        <taxon>Fungi</taxon>
        <taxon>Dikarya</taxon>
        <taxon>Ascomycota</taxon>
        <taxon>Pezizomycotina</taxon>
        <taxon>Dothideomycetes</taxon>
        <taxon>Pleosporomycetidae</taxon>
        <taxon>Pleosporales</taxon>
        <taxon>Pleosporales incertae sedis</taxon>
        <taxon>Massariosphaeria</taxon>
    </lineage>
</organism>
<reference evidence="2 3" key="1">
    <citation type="submission" date="2020-01" db="EMBL/GenBank/DDBJ databases">
        <authorList>
            <consortium name="DOE Joint Genome Institute"/>
            <person name="Haridas S."/>
            <person name="Albert R."/>
            <person name="Binder M."/>
            <person name="Bloem J."/>
            <person name="Labutti K."/>
            <person name="Salamov A."/>
            <person name="Andreopoulos B."/>
            <person name="Baker S.E."/>
            <person name="Barry K."/>
            <person name="Bills G."/>
            <person name="Bluhm B.H."/>
            <person name="Cannon C."/>
            <person name="Castanera R."/>
            <person name="Culley D.E."/>
            <person name="Daum C."/>
            <person name="Ezra D."/>
            <person name="Gonzalez J.B."/>
            <person name="Henrissat B."/>
            <person name="Kuo A."/>
            <person name="Liang C."/>
            <person name="Lipzen A."/>
            <person name="Lutzoni F."/>
            <person name="Magnuson J."/>
            <person name="Mondo S."/>
            <person name="Nolan M."/>
            <person name="Ohm R."/>
            <person name="Pangilinan J."/>
            <person name="Park H.-J.H."/>
            <person name="Ramirez L."/>
            <person name="Alfaro M."/>
            <person name="Sun H."/>
            <person name="Tritt A."/>
            <person name="Yoshinaga Y."/>
            <person name="Zwiers L.-H.L."/>
            <person name="Turgeon B.G."/>
            <person name="Goodwin S.B."/>
            <person name="Spatafora J.W."/>
            <person name="Crous P.W."/>
            <person name="Grigoriev I.V."/>
        </authorList>
    </citation>
    <scope>NUCLEOTIDE SEQUENCE [LARGE SCALE GENOMIC DNA]</scope>
    <source>
        <strain evidence="2 3">CBS 611.86</strain>
    </source>
</reference>
<dbReference type="InterPro" id="IPR000719">
    <property type="entry name" value="Prot_kinase_dom"/>
</dbReference>
<dbReference type="EMBL" id="JAADJZ010000002">
    <property type="protein sequence ID" value="KAF2877332.1"/>
    <property type="molecule type" value="Genomic_DNA"/>
</dbReference>
<dbReference type="Pfam" id="PF00069">
    <property type="entry name" value="Pkinase"/>
    <property type="match status" value="1"/>
</dbReference>
<keyword evidence="2" id="KW-0808">Transferase</keyword>
<dbReference type="InterPro" id="IPR011009">
    <property type="entry name" value="Kinase-like_dom_sf"/>
</dbReference>
<protein>
    <submittedName>
        <fullName evidence="2">Kinase-like domain-containing protein</fullName>
    </submittedName>
</protein>
<dbReference type="SUPFAM" id="SSF56112">
    <property type="entry name" value="Protein kinase-like (PK-like)"/>
    <property type="match status" value="1"/>
</dbReference>
<keyword evidence="3" id="KW-1185">Reference proteome</keyword>
<dbReference type="GO" id="GO:0005524">
    <property type="term" value="F:ATP binding"/>
    <property type="evidence" value="ECO:0007669"/>
    <property type="project" value="InterPro"/>
</dbReference>
<evidence type="ECO:0000313" key="2">
    <source>
        <dbReference type="EMBL" id="KAF2877332.1"/>
    </source>
</evidence>
<dbReference type="OrthoDB" id="4062651at2759"/>
<name>A0A7C8IIC8_9PLEO</name>
<feature type="domain" description="Protein kinase" evidence="1">
    <location>
        <begin position="1"/>
        <end position="177"/>
    </location>
</feature>
<dbReference type="GO" id="GO:0004672">
    <property type="term" value="F:protein kinase activity"/>
    <property type="evidence" value="ECO:0007669"/>
    <property type="project" value="InterPro"/>
</dbReference>
<dbReference type="PROSITE" id="PS50011">
    <property type="entry name" value="PROTEIN_KINASE_DOM"/>
    <property type="match status" value="1"/>
</dbReference>
<dbReference type="AlphaFoldDB" id="A0A7C8IIC8"/>
<dbReference type="Proteomes" id="UP000481861">
    <property type="component" value="Unassembled WGS sequence"/>
</dbReference>
<keyword evidence="2" id="KW-0418">Kinase</keyword>
<sequence>MHFIKREVKIGEILRKHPHPNLCAYKGVVLDRANRVVGIAYQRYEASLDHYLRFGKAFEKDLMLNSVTQAVKHMHALGLVHCDVHPANIFITRGASDQPDQVVLGDFDAVHSFGERMSTKIGRVEYTPSGFSWGVPVDKSVDEYGLSILEQKIRGPKFPPASAFRAYMNANFFGKTS</sequence>
<evidence type="ECO:0000313" key="3">
    <source>
        <dbReference type="Proteomes" id="UP000481861"/>
    </source>
</evidence>
<gene>
    <name evidence="2" type="ORF">BDV95DRAFT_481414</name>
</gene>
<comment type="caution">
    <text evidence="2">The sequence shown here is derived from an EMBL/GenBank/DDBJ whole genome shotgun (WGS) entry which is preliminary data.</text>
</comment>
<evidence type="ECO:0000259" key="1">
    <source>
        <dbReference type="PROSITE" id="PS50011"/>
    </source>
</evidence>
<proteinExistence type="predicted"/>
<accession>A0A7C8IIC8</accession>
<dbReference type="Gene3D" id="1.10.510.10">
    <property type="entry name" value="Transferase(Phosphotransferase) domain 1"/>
    <property type="match status" value="1"/>
</dbReference>